<dbReference type="PANTHER" id="PTHR23084">
    <property type="entry name" value="PHOSPHATIDYLINOSITOL-4-PHOSPHATE 5-KINASE RELATED"/>
    <property type="match status" value="1"/>
</dbReference>
<dbReference type="Proteomes" id="UP000235220">
    <property type="component" value="Chromosome 5"/>
</dbReference>
<dbReference type="SUPFAM" id="SSF82185">
    <property type="entry name" value="Histone H3 K4-specific methyltransferase SET7/9 N-terminal domain"/>
    <property type="match status" value="2"/>
</dbReference>
<dbReference type="SMART" id="SM00698">
    <property type="entry name" value="MORN"/>
    <property type="match status" value="7"/>
</dbReference>
<organism evidence="4 5">
    <name type="scientific">Juglans regia</name>
    <name type="common">English walnut</name>
    <dbReference type="NCBI Taxonomy" id="51240"/>
    <lineage>
        <taxon>Eukaryota</taxon>
        <taxon>Viridiplantae</taxon>
        <taxon>Streptophyta</taxon>
        <taxon>Embryophyta</taxon>
        <taxon>Tracheophyta</taxon>
        <taxon>Spermatophyta</taxon>
        <taxon>Magnoliopsida</taxon>
        <taxon>eudicotyledons</taxon>
        <taxon>Gunneridae</taxon>
        <taxon>Pentapetalae</taxon>
        <taxon>rosids</taxon>
        <taxon>fabids</taxon>
        <taxon>Fagales</taxon>
        <taxon>Juglandaceae</taxon>
        <taxon>Juglans</taxon>
    </lineage>
</organism>
<proteinExistence type="predicted"/>
<feature type="region of interest" description="Disordered" evidence="2">
    <location>
        <begin position="68"/>
        <end position="91"/>
    </location>
</feature>
<feature type="region of interest" description="Disordered" evidence="2">
    <location>
        <begin position="1"/>
        <end position="48"/>
    </location>
</feature>
<keyword evidence="4" id="KW-1185">Reference proteome</keyword>
<evidence type="ECO:0000256" key="1">
    <source>
        <dbReference type="ARBA" id="ARBA00022737"/>
    </source>
</evidence>
<protein>
    <submittedName>
        <fullName evidence="5">Uncharacterized protein LOC108989895</fullName>
    </submittedName>
</protein>
<feature type="transmembrane region" description="Helical" evidence="3">
    <location>
        <begin position="152"/>
        <end position="169"/>
    </location>
</feature>
<evidence type="ECO:0000256" key="3">
    <source>
        <dbReference type="SAM" id="Phobius"/>
    </source>
</evidence>
<dbReference type="AlphaFoldDB" id="A0A2I4EII1"/>
<dbReference type="Pfam" id="PF02493">
    <property type="entry name" value="MORN"/>
    <property type="match status" value="7"/>
</dbReference>
<keyword evidence="1" id="KW-0677">Repeat</keyword>
<dbReference type="GeneID" id="108989895"/>
<reference evidence="5" key="1">
    <citation type="submission" date="2025-08" db="UniProtKB">
        <authorList>
            <consortium name="RefSeq"/>
        </authorList>
    </citation>
    <scope>IDENTIFICATION</scope>
    <source>
        <tissue evidence="5">Leaves</tissue>
    </source>
</reference>
<dbReference type="InterPro" id="IPR003409">
    <property type="entry name" value="MORN"/>
</dbReference>
<evidence type="ECO:0000256" key="2">
    <source>
        <dbReference type="SAM" id="MobiDB-lite"/>
    </source>
</evidence>
<keyword evidence="3" id="KW-0472">Membrane</keyword>
<feature type="compositionally biased region" description="Pro residues" evidence="2">
    <location>
        <begin position="23"/>
        <end position="33"/>
    </location>
</feature>
<feature type="transmembrane region" description="Helical" evidence="3">
    <location>
        <begin position="175"/>
        <end position="198"/>
    </location>
</feature>
<dbReference type="STRING" id="51240.A0A2I4EII1"/>
<dbReference type="Gene3D" id="2.20.110.10">
    <property type="entry name" value="Histone H3 K4-specific methyltransferase SET7/9 N-terminal domain"/>
    <property type="match status" value="4"/>
</dbReference>
<keyword evidence="3" id="KW-0812">Transmembrane</keyword>
<dbReference type="OrthoDB" id="437960at2759"/>
<gene>
    <name evidence="5" type="primary">LOC108989895</name>
</gene>
<dbReference type="Gramene" id="Jr05_02340_p1">
    <property type="protein sequence ID" value="cds.Jr05_02340_p1"/>
    <property type="gene ID" value="Jr05_02340"/>
</dbReference>
<dbReference type="FunCoup" id="A0A2I4EII1">
    <property type="interactions" value="2297"/>
</dbReference>
<dbReference type="FunFam" id="2.20.110.10:FF:000002">
    <property type="entry name" value="Phosphatidylinositol 4-phosphate 5-kinase 8"/>
    <property type="match status" value="3"/>
</dbReference>
<dbReference type="KEGG" id="jre:108989895"/>
<sequence length="514" mass="57587">MHQKKSEVQIGKESSGVSSDFNPTPPLVFPPPSSIHHKHSYNSQLSPYPEQSLHPYLSSSLHFQSASHQQLHHNDPITPPSPSSSSSSTPYKRTLLTQAHSSLSKSPTIYQFHSHPPQFSPQNASLFSASLAFKTFLYRALRKAKHFRRLRVHLRLILLLALPFFYFLVSHPSHSFLLDFLSAFAFSAALLFSLNLALPRLPSIRLFLARSFPIKLSNGSPNSRPPLPVFWSIGSRSKPEKRANSGCWVQVYSNGDVYEGEFHKGKCSGSGVYYYYMSGRYEGDWIDGKYDGYGVETWARGSRYRGQYRQGLRNGFGVYRFYTGDVYAGEWANGQSHGCGVHTCEDGSRYVGEFKWGVKHGLGHYHFRNGDTYAGEYFADKMHGFGVYSFANGHQYEGAWHEGRRQGLGMYTFRNGETQSGHWQNGILDIPSTQNTTAPVSPVAVYHSKILNAVQEARRAAEKAYDVAKVDERVNRAVAAANRAANAARVAAVKAAQKQIHRNSNNENIPIPII</sequence>
<name>A0A2I4EII1_JUGRE</name>
<accession>A0A2I4EII1</accession>
<evidence type="ECO:0000313" key="5">
    <source>
        <dbReference type="RefSeq" id="XP_018819208.1"/>
    </source>
</evidence>
<dbReference type="PANTHER" id="PTHR23084:SF179">
    <property type="entry name" value="OS10G0565000 PROTEIN"/>
    <property type="match status" value="1"/>
</dbReference>
<dbReference type="RefSeq" id="XP_018819208.1">
    <property type="nucleotide sequence ID" value="XM_018963663.2"/>
</dbReference>
<keyword evidence="3" id="KW-1133">Transmembrane helix</keyword>
<evidence type="ECO:0000313" key="4">
    <source>
        <dbReference type="Proteomes" id="UP000235220"/>
    </source>
</evidence>
<dbReference type="GO" id="GO:0016020">
    <property type="term" value="C:membrane"/>
    <property type="evidence" value="ECO:0007669"/>
    <property type="project" value="UniProtKB-ARBA"/>
</dbReference>